<dbReference type="RefSeq" id="WP_306833912.1">
    <property type="nucleotide sequence ID" value="NZ_JAUSRA010000001.1"/>
</dbReference>
<dbReference type="PANTHER" id="PTHR34512">
    <property type="entry name" value="CELL SURFACE PROTEIN"/>
    <property type="match status" value="1"/>
</dbReference>
<comment type="caution">
    <text evidence="2">The sequence shown here is derived from an EMBL/GenBank/DDBJ whole genome shotgun (WGS) entry which is preliminary data.</text>
</comment>
<evidence type="ECO:0000259" key="1">
    <source>
        <dbReference type="Pfam" id="PF13360"/>
    </source>
</evidence>
<accession>A0ABT9MZR9</accession>
<reference evidence="2 3" key="1">
    <citation type="submission" date="2023-07" db="EMBL/GenBank/DDBJ databases">
        <title>Sequencing the genomes of 1000 actinobacteria strains.</title>
        <authorList>
            <person name="Klenk H.-P."/>
        </authorList>
    </citation>
    <scope>NUCLEOTIDE SEQUENCE [LARGE SCALE GENOMIC DNA]</scope>
    <source>
        <strain evidence="2 3">DSM 44710</strain>
    </source>
</reference>
<dbReference type="SUPFAM" id="SSF50998">
    <property type="entry name" value="Quinoprotein alcohol dehydrogenase-like"/>
    <property type="match status" value="1"/>
</dbReference>
<gene>
    <name evidence="2" type="ORF">J2S43_005455</name>
</gene>
<name>A0ABT9MZR9_9ACTN</name>
<dbReference type="InterPro" id="IPR015943">
    <property type="entry name" value="WD40/YVTN_repeat-like_dom_sf"/>
</dbReference>
<keyword evidence="3" id="KW-1185">Reference proteome</keyword>
<dbReference type="EMBL" id="JAUSRA010000001">
    <property type="protein sequence ID" value="MDP9796943.1"/>
    <property type="molecule type" value="Genomic_DNA"/>
</dbReference>
<dbReference type="InterPro" id="IPR011047">
    <property type="entry name" value="Quinoprotein_ADH-like_sf"/>
</dbReference>
<dbReference type="Proteomes" id="UP001240984">
    <property type="component" value="Unassembled WGS sequence"/>
</dbReference>
<evidence type="ECO:0000313" key="2">
    <source>
        <dbReference type="EMBL" id="MDP9796943.1"/>
    </source>
</evidence>
<feature type="domain" description="Pyrrolo-quinoline quinone repeat" evidence="1">
    <location>
        <begin position="258"/>
        <end position="390"/>
    </location>
</feature>
<dbReference type="InterPro" id="IPR002372">
    <property type="entry name" value="PQQ_rpt_dom"/>
</dbReference>
<sequence>MVIIDLGVVSDPEPEPASSRPSTPRTRRLIAAGLCLVLAGALLGASARPVRDALPEVRLPMGPTDSFYLAGERIYLVGPETQAYGPMERTISAYTAPGGELLWQRPLMLDGPLNGITPAGDTLLLHVSSTEFQQMTVALDAATAEPRWTAQVGWPVLMDADTVVFTSEGSGGDQLAWIALRTSTGEQLWRRDFPAGAFTVYVGDPEGQLMVGLPDERIELWDLRANRRLAEARTPESSAVSVTNGVVLTGIPGTGLTDVVAYSRPDLRRLWQREVLGGIGQVGCGEQVLCVGTEMQDRTLGLDPATGEQLWESPAYGWYTESGSLLLAEGQIQREGGSTFIDSGPIVALDGRTGRTIKDFGSWRRLRWGPDMSEQRIVAAHFDAVAGTALVAEIDLDALSLRVLGRIDGVGPDCFAERDVLVCRSLDGSVGMWDLPVR</sequence>
<proteinExistence type="predicted"/>
<organism evidence="2 3">
    <name type="scientific">Catenuloplanes nepalensis</name>
    <dbReference type="NCBI Taxonomy" id="587533"/>
    <lineage>
        <taxon>Bacteria</taxon>
        <taxon>Bacillati</taxon>
        <taxon>Actinomycetota</taxon>
        <taxon>Actinomycetes</taxon>
        <taxon>Micromonosporales</taxon>
        <taxon>Micromonosporaceae</taxon>
        <taxon>Catenuloplanes</taxon>
    </lineage>
</organism>
<dbReference type="PANTHER" id="PTHR34512:SF30">
    <property type="entry name" value="OUTER MEMBRANE PROTEIN ASSEMBLY FACTOR BAMB"/>
    <property type="match status" value="1"/>
</dbReference>
<evidence type="ECO:0000313" key="3">
    <source>
        <dbReference type="Proteomes" id="UP001240984"/>
    </source>
</evidence>
<dbReference type="Pfam" id="PF13360">
    <property type="entry name" value="PQQ_2"/>
    <property type="match status" value="2"/>
</dbReference>
<feature type="domain" description="Pyrrolo-quinoline quinone repeat" evidence="1">
    <location>
        <begin position="89"/>
        <end position="195"/>
    </location>
</feature>
<protein>
    <submittedName>
        <fullName evidence="2">Outer membrane protein assembly factor BamB</fullName>
    </submittedName>
</protein>
<dbReference type="Gene3D" id="2.130.10.10">
    <property type="entry name" value="YVTN repeat-like/Quinoprotein amine dehydrogenase"/>
    <property type="match status" value="1"/>
</dbReference>